<accession>A0ABP7L4A4</accession>
<comment type="caution">
    <text evidence="2">The sequence shown here is derived from an EMBL/GenBank/DDBJ whole genome shotgun (WGS) entry which is preliminary data.</text>
</comment>
<feature type="region of interest" description="Disordered" evidence="1">
    <location>
        <begin position="26"/>
        <end position="57"/>
    </location>
</feature>
<sequence>MRGGVLESSARLCEIYMIVKYTQLAAGDKKTGRRAPFNSDKSSGPPRHWGERVRGHA</sequence>
<gene>
    <name evidence="2" type="ORF">GCM10022405_18970</name>
</gene>
<evidence type="ECO:0008006" key="4">
    <source>
        <dbReference type="Google" id="ProtNLM"/>
    </source>
</evidence>
<feature type="compositionally biased region" description="Basic and acidic residues" evidence="1">
    <location>
        <begin position="48"/>
        <end position="57"/>
    </location>
</feature>
<evidence type="ECO:0000313" key="2">
    <source>
        <dbReference type="EMBL" id="GAA3893693.1"/>
    </source>
</evidence>
<evidence type="ECO:0000313" key="3">
    <source>
        <dbReference type="Proteomes" id="UP001499994"/>
    </source>
</evidence>
<protein>
    <recommendedName>
        <fullName evidence="4">Addiction module toxin RelE</fullName>
    </recommendedName>
</protein>
<dbReference type="EMBL" id="BAABDG010000002">
    <property type="protein sequence ID" value="GAA3893693.1"/>
    <property type="molecule type" value="Genomic_DNA"/>
</dbReference>
<reference evidence="3" key="1">
    <citation type="journal article" date="2019" name="Int. J. Syst. Evol. Microbiol.">
        <title>The Global Catalogue of Microorganisms (GCM) 10K type strain sequencing project: providing services to taxonomists for standard genome sequencing and annotation.</title>
        <authorList>
            <consortium name="The Broad Institute Genomics Platform"/>
            <consortium name="The Broad Institute Genome Sequencing Center for Infectious Disease"/>
            <person name="Wu L."/>
            <person name="Ma J."/>
        </authorList>
    </citation>
    <scope>NUCLEOTIDE SEQUENCE [LARGE SCALE GENOMIC DNA]</scope>
    <source>
        <strain evidence="3">JCM 17201</strain>
    </source>
</reference>
<evidence type="ECO:0000256" key="1">
    <source>
        <dbReference type="SAM" id="MobiDB-lite"/>
    </source>
</evidence>
<dbReference type="Proteomes" id="UP001499994">
    <property type="component" value="Unassembled WGS sequence"/>
</dbReference>
<organism evidence="2 3">
    <name type="scientific">Gibbsiella dentisursi</name>
    <dbReference type="NCBI Taxonomy" id="796890"/>
    <lineage>
        <taxon>Bacteria</taxon>
        <taxon>Pseudomonadati</taxon>
        <taxon>Pseudomonadota</taxon>
        <taxon>Gammaproteobacteria</taxon>
        <taxon>Enterobacterales</taxon>
        <taxon>Yersiniaceae</taxon>
        <taxon>Gibbsiella</taxon>
    </lineage>
</organism>
<keyword evidence="3" id="KW-1185">Reference proteome</keyword>
<proteinExistence type="predicted"/>
<name>A0ABP7L4A4_9GAMM</name>